<keyword evidence="2" id="KW-0808">Transferase</keyword>
<dbReference type="PANTHER" id="PTHR43861">
    <property type="entry name" value="TRANS-ACONITATE 2-METHYLTRANSFERASE-RELATED"/>
    <property type="match status" value="1"/>
</dbReference>
<organism evidence="2 3">
    <name type="scientific">Mucilaginibacter gracilis</name>
    <dbReference type="NCBI Taxonomy" id="423350"/>
    <lineage>
        <taxon>Bacteria</taxon>
        <taxon>Pseudomonadati</taxon>
        <taxon>Bacteroidota</taxon>
        <taxon>Sphingobacteriia</taxon>
        <taxon>Sphingobacteriales</taxon>
        <taxon>Sphingobacteriaceae</taxon>
        <taxon>Mucilaginibacter</taxon>
    </lineage>
</organism>
<dbReference type="InterPro" id="IPR013216">
    <property type="entry name" value="Methyltransf_11"/>
</dbReference>
<feature type="domain" description="Methyltransferase type 11" evidence="1">
    <location>
        <begin position="35"/>
        <end position="124"/>
    </location>
</feature>
<reference evidence="2 3" key="1">
    <citation type="submission" date="2018-10" db="EMBL/GenBank/DDBJ databases">
        <title>Genomic Encyclopedia of Archaeal and Bacterial Type Strains, Phase II (KMG-II): from individual species to whole genera.</title>
        <authorList>
            <person name="Goeker M."/>
        </authorList>
    </citation>
    <scope>NUCLEOTIDE SEQUENCE [LARGE SCALE GENOMIC DNA]</scope>
    <source>
        <strain evidence="2 3">DSM 18602</strain>
    </source>
</reference>
<dbReference type="Gene3D" id="3.40.50.150">
    <property type="entry name" value="Vaccinia Virus protein VP39"/>
    <property type="match status" value="1"/>
</dbReference>
<evidence type="ECO:0000259" key="1">
    <source>
        <dbReference type="Pfam" id="PF08241"/>
    </source>
</evidence>
<dbReference type="GO" id="GO:0032259">
    <property type="term" value="P:methylation"/>
    <property type="evidence" value="ECO:0007669"/>
    <property type="project" value="UniProtKB-KW"/>
</dbReference>
<protein>
    <submittedName>
        <fullName evidence="2">Trans-aconitate methyltransferase</fullName>
    </submittedName>
</protein>
<dbReference type="InterPro" id="IPR029063">
    <property type="entry name" value="SAM-dependent_MTases_sf"/>
</dbReference>
<comment type="caution">
    <text evidence="2">The sequence shown here is derived from an EMBL/GenBank/DDBJ whole genome shotgun (WGS) entry which is preliminary data.</text>
</comment>
<dbReference type="CDD" id="cd02440">
    <property type="entry name" value="AdoMet_MTases"/>
    <property type="match status" value="1"/>
</dbReference>
<sequence length="251" mass="28243">MKWNAELYDDKHAFVFQFGENVLELLDVKAGERILDLGCGTGYLAQQIKNLGADVVGTDLSPDMIAKAKATYPDVEFAVADAGNFSFDQKFDAVFSNAALHWVKDHDGMMKSVYDSLKPRGRFVAEMGGKGNVGLLIAATKQVLAKHGYHEQTKVQVWRFPGLGEFTHELENHGFRVTFAVHFDRKTPLQDGDLGVAKWITMFGSQFFEGVPADEVQILLKEITEILRPAYNEDGQWYADYKRLRFIAVKE</sequence>
<name>A0A495J8L5_9SPHI</name>
<gene>
    <name evidence="2" type="ORF">BDD43_5277</name>
</gene>
<keyword evidence="2" id="KW-0489">Methyltransferase</keyword>
<evidence type="ECO:0000313" key="2">
    <source>
        <dbReference type="EMBL" id="RKR85021.1"/>
    </source>
</evidence>
<evidence type="ECO:0000313" key="3">
    <source>
        <dbReference type="Proteomes" id="UP000268007"/>
    </source>
</evidence>
<proteinExistence type="predicted"/>
<dbReference type="SUPFAM" id="SSF53335">
    <property type="entry name" value="S-adenosyl-L-methionine-dependent methyltransferases"/>
    <property type="match status" value="1"/>
</dbReference>
<dbReference type="EMBL" id="RBKU01000001">
    <property type="protein sequence ID" value="RKR85021.1"/>
    <property type="molecule type" value="Genomic_DNA"/>
</dbReference>
<accession>A0A495J8L5</accession>
<dbReference type="AlphaFoldDB" id="A0A495J8L5"/>
<dbReference type="Pfam" id="PF08241">
    <property type="entry name" value="Methyltransf_11"/>
    <property type="match status" value="1"/>
</dbReference>
<dbReference type="GO" id="GO:0008757">
    <property type="term" value="F:S-adenosylmethionine-dependent methyltransferase activity"/>
    <property type="evidence" value="ECO:0007669"/>
    <property type="project" value="InterPro"/>
</dbReference>
<dbReference type="RefSeq" id="WP_121201062.1">
    <property type="nucleotide sequence ID" value="NZ_RBKU01000001.1"/>
</dbReference>
<dbReference type="OrthoDB" id="9789123at2"/>
<dbReference type="Proteomes" id="UP000268007">
    <property type="component" value="Unassembled WGS sequence"/>
</dbReference>
<keyword evidence="3" id="KW-1185">Reference proteome</keyword>
<dbReference type="PANTHER" id="PTHR43861:SF1">
    <property type="entry name" value="TRANS-ACONITATE 2-METHYLTRANSFERASE"/>
    <property type="match status" value="1"/>
</dbReference>